<keyword evidence="3" id="KW-0472">Membrane</keyword>
<dbReference type="Pfam" id="PF13561">
    <property type="entry name" value="adh_short_C2"/>
    <property type="match status" value="1"/>
</dbReference>
<accession>A0ABZ2K2G8</accession>
<evidence type="ECO:0000256" key="1">
    <source>
        <dbReference type="ARBA" id="ARBA00006484"/>
    </source>
</evidence>
<comment type="similarity">
    <text evidence="1">Belongs to the short-chain dehydrogenases/reductases (SDR) family.</text>
</comment>
<feature type="transmembrane region" description="Helical" evidence="3">
    <location>
        <begin position="221"/>
        <end position="243"/>
    </location>
</feature>
<organism evidence="4 5">
    <name type="scientific">Pendulispora brunnea</name>
    <dbReference type="NCBI Taxonomy" id="2905690"/>
    <lineage>
        <taxon>Bacteria</taxon>
        <taxon>Pseudomonadati</taxon>
        <taxon>Myxococcota</taxon>
        <taxon>Myxococcia</taxon>
        <taxon>Myxococcales</taxon>
        <taxon>Sorangiineae</taxon>
        <taxon>Pendulisporaceae</taxon>
        <taxon>Pendulispora</taxon>
    </lineage>
</organism>
<dbReference type="InterPro" id="IPR002347">
    <property type="entry name" value="SDR_fam"/>
</dbReference>
<dbReference type="SUPFAM" id="SSF51735">
    <property type="entry name" value="NAD(P)-binding Rossmann-fold domains"/>
    <property type="match status" value="1"/>
</dbReference>
<dbReference type="PRINTS" id="PR00080">
    <property type="entry name" value="SDRFAMILY"/>
</dbReference>
<sequence length="248" mass="25868">MTKKLEGKVALVTGGSRGLGVEIARALADEGANVAISYVASEEKAAAVVREIERKGVRAAAFQADQGQQDAPQRLVDAVVKRFGKLDILVNNAAISLPSRVDDPNADIDTMERQWQVNALGVVRTIRAAAKVLGQGGRIVTIGSGVWHRVAFPGVADYAGTKGAVVSYSKGAARDLAAREITVNVVDAGVMDTDMAAPYLDVRPILTSNLTIQRVGRLEEIAAAVVFLASPAASYITGVVLAADGGYG</sequence>
<dbReference type="Proteomes" id="UP001379533">
    <property type="component" value="Chromosome"/>
</dbReference>
<evidence type="ECO:0000256" key="2">
    <source>
        <dbReference type="ARBA" id="ARBA00023002"/>
    </source>
</evidence>
<dbReference type="EMBL" id="CP089982">
    <property type="protein sequence ID" value="WXA91310.1"/>
    <property type="molecule type" value="Genomic_DNA"/>
</dbReference>
<dbReference type="RefSeq" id="WP_394841929.1">
    <property type="nucleotide sequence ID" value="NZ_CP089982.1"/>
</dbReference>
<evidence type="ECO:0000313" key="4">
    <source>
        <dbReference type="EMBL" id="WXA91310.1"/>
    </source>
</evidence>
<keyword evidence="2" id="KW-0560">Oxidoreductase</keyword>
<dbReference type="Gene3D" id="3.40.50.720">
    <property type="entry name" value="NAD(P)-binding Rossmann-like Domain"/>
    <property type="match status" value="1"/>
</dbReference>
<dbReference type="PANTHER" id="PTHR43639">
    <property type="entry name" value="OXIDOREDUCTASE, SHORT-CHAIN DEHYDROGENASE/REDUCTASE FAMILY (AFU_ORTHOLOGUE AFUA_5G02870)"/>
    <property type="match status" value="1"/>
</dbReference>
<dbReference type="PRINTS" id="PR00081">
    <property type="entry name" value="GDHRDH"/>
</dbReference>
<dbReference type="PANTHER" id="PTHR43639:SF1">
    <property type="entry name" value="SHORT-CHAIN DEHYDROGENASE_REDUCTASE FAMILY PROTEIN"/>
    <property type="match status" value="1"/>
</dbReference>
<keyword evidence="5" id="KW-1185">Reference proteome</keyword>
<keyword evidence="3" id="KW-0812">Transmembrane</keyword>
<protein>
    <submittedName>
        <fullName evidence="4">SDR family oxidoreductase</fullName>
    </submittedName>
</protein>
<dbReference type="InterPro" id="IPR036291">
    <property type="entry name" value="NAD(P)-bd_dom_sf"/>
</dbReference>
<evidence type="ECO:0000256" key="3">
    <source>
        <dbReference type="SAM" id="Phobius"/>
    </source>
</evidence>
<gene>
    <name evidence="4" type="ORF">LZC95_33245</name>
</gene>
<proteinExistence type="inferred from homology"/>
<keyword evidence="3" id="KW-1133">Transmembrane helix</keyword>
<evidence type="ECO:0000313" key="5">
    <source>
        <dbReference type="Proteomes" id="UP001379533"/>
    </source>
</evidence>
<name>A0ABZ2K2G8_9BACT</name>
<reference evidence="4 5" key="1">
    <citation type="submission" date="2021-12" db="EMBL/GenBank/DDBJ databases">
        <title>Discovery of the Pendulisporaceae a myxobacterial family with distinct sporulation behavior and unique specialized metabolism.</title>
        <authorList>
            <person name="Garcia R."/>
            <person name="Popoff A."/>
            <person name="Bader C.D."/>
            <person name="Loehr J."/>
            <person name="Walesch S."/>
            <person name="Walt C."/>
            <person name="Boldt J."/>
            <person name="Bunk B."/>
            <person name="Haeckl F.J.F.P.J."/>
            <person name="Gunesch A.P."/>
            <person name="Birkelbach J."/>
            <person name="Nuebel U."/>
            <person name="Pietschmann T."/>
            <person name="Bach T."/>
            <person name="Mueller R."/>
        </authorList>
    </citation>
    <scope>NUCLEOTIDE SEQUENCE [LARGE SCALE GENOMIC DNA]</scope>
    <source>
        <strain evidence="4 5">MSr12523</strain>
    </source>
</reference>